<organism evidence="1 2">
    <name type="scientific">Sphaerodactylus townsendi</name>
    <dbReference type="NCBI Taxonomy" id="933632"/>
    <lineage>
        <taxon>Eukaryota</taxon>
        <taxon>Metazoa</taxon>
        <taxon>Chordata</taxon>
        <taxon>Craniata</taxon>
        <taxon>Vertebrata</taxon>
        <taxon>Euteleostomi</taxon>
        <taxon>Lepidosauria</taxon>
        <taxon>Squamata</taxon>
        <taxon>Bifurcata</taxon>
        <taxon>Gekkota</taxon>
        <taxon>Sphaerodactylidae</taxon>
        <taxon>Sphaerodactylus</taxon>
    </lineage>
</organism>
<gene>
    <name evidence="1" type="primary">OLFM2</name>
    <name evidence="1" type="ORF">K3G42_031773</name>
</gene>
<evidence type="ECO:0000313" key="1">
    <source>
        <dbReference type="EMBL" id="KAH7993654.1"/>
    </source>
</evidence>
<accession>A0ACB8ELS0</accession>
<evidence type="ECO:0000313" key="2">
    <source>
        <dbReference type="Proteomes" id="UP000827872"/>
    </source>
</evidence>
<keyword evidence="2" id="KW-1185">Reference proteome</keyword>
<dbReference type="EMBL" id="CM037616">
    <property type="protein sequence ID" value="KAH7993654.1"/>
    <property type="molecule type" value="Genomic_DNA"/>
</dbReference>
<protein>
    <submittedName>
        <fullName evidence="1">Noelin-2</fullName>
    </submittedName>
</protein>
<name>A0ACB8ELS0_9SAUR</name>
<dbReference type="Proteomes" id="UP000827872">
    <property type="component" value="Linkage Group LG03"/>
</dbReference>
<sequence>MTELMPLIRVLDQYKADTRSIVQLKEEVRNLSGSLLQIQEEMGAYDYEELQQRVLVLEARLHACMQKLVLQEEDIGDHRTGPLTLTEVFE</sequence>
<reference evidence="1" key="1">
    <citation type="submission" date="2021-08" db="EMBL/GenBank/DDBJ databases">
        <title>The first chromosome-level gecko genome reveals the dynamic sex chromosomes of Neotropical dwarf geckos (Sphaerodactylidae: Sphaerodactylus).</title>
        <authorList>
            <person name="Pinto B.J."/>
            <person name="Keating S.E."/>
            <person name="Gamble T."/>
        </authorList>
    </citation>
    <scope>NUCLEOTIDE SEQUENCE</scope>
    <source>
        <strain evidence="1">TG3544</strain>
    </source>
</reference>
<comment type="caution">
    <text evidence="1">The sequence shown here is derived from an EMBL/GenBank/DDBJ whole genome shotgun (WGS) entry which is preliminary data.</text>
</comment>
<proteinExistence type="predicted"/>